<keyword evidence="7" id="KW-1015">Disulfide bond</keyword>
<evidence type="ECO:0000256" key="8">
    <source>
        <dbReference type="SAM" id="SignalP"/>
    </source>
</evidence>
<keyword evidence="2" id="KW-0719">Serine esterase</keyword>
<comment type="caution">
    <text evidence="9">The sequence shown here is derived from an EMBL/GenBank/DDBJ whole genome shotgun (WGS) entry which is preliminary data.</text>
</comment>
<keyword evidence="5" id="KW-0378">Hydrolase</keyword>
<dbReference type="STRING" id="1646377.BS640_11035"/>
<dbReference type="Gene3D" id="3.40.50.1820">
    <property type="entry name" value="alpha/beta hydrolase"/>
    <property type="match status" value="1"/>
</dbReference>
<dbReference type="AlphaFoldDB" id="A0A1X0WFG0"/>
<gene>
    <name evidence="9" type="ORF">BS640_11035</name>
</gene>
<evidence type="ECO:0000256" key="4">
    <source>
        <dbReference type="ARBA" id="ARBA00022729"/>
    </source>
</evidence>
<evidence type="ECO:0000313" key="9">
    <source>
        <dbReference type="EMBL" id="ORJ25530.1"/>
    </source>
</evidence>
<dbReference type="InterPro" id="IPR029058">
    <property type="entry name" value="AB_hydrolase_fold"/>
</dbReference>
<feature type="chain" id="PRO_5013185261" evidence="8">
    <location>
        <begin position="28"/>
        <end position="604"/>
    </location>
</feature>
<evidence type="ECO:0000256" key="1">
    <source>
        <dbReference type="ARBA" id="ARBA00006249"/>
    </source>
</evidence>
<keyword evidence="4 8" id="KW-0732">Signal</keyword>
<proteinExistence type="inferred from homology"/>
<protein>
    <submittedName>
        <fullName evidence="9">Tannase</fullName>
    </submittedName>
</protein>
<dbReference type="GO" id="GO:0046872">
    <property type="term" value="F:metal ion binding"/>
    <property type="evidence" value="ECO:0007669"/>
    <property type="project" value="UniProtKB-KW"/>
</dbReference>
<keyword evidence="10" id="KW-1185">Reference proteome</keyword>
<evidence type="ECO:0000256" key="2">
    <source>
        <dbReference type="ARBA" id="ARBA00022487"/>
    </source>
</evidence>
<evidence type="ECO:0000256" key="3">
    <source>
        <dbReference type="ARBA" id="ARBA00022723"/>
    </source>
</evidence>
<dbReference type="EMBL" id="MRWE01000015">
    <property type="protein sequence ID" value="ORJ25530.1"/>
    <property type="molecule type" value="Genomic_DNA"/>
</dbReference>
<dbReference type="GO" id="GO:0052689">
    <property type="term" value="F:carboxylic ester hydrolase activity"/>
    <property type="evidence" value="ECO:0007669"/>
    <property type="project" value="UniProtKB-KW"/>
</dbReference>
<sequence length="604" mass="64504">MISKSFTRLWQGVAVFSLFTLVTMTEAAQQNVPASGPSKHVTNQPAAAVTSLTPAGLILPAVKSVIDCSALTKTDLTALGGEGSHIISAKETQTNGSTFCQVDGVLSPAVGFRVMLPTTRWIQRYMQIGCGGLCGSIRTEVGAAAGCTPLNANGFVIGATDMGHGMDDDAFGNSAQKRVDFAYRAQHLTALVSKQLIAAYYGRGPSYSYFNGCSDGGREALMEAQRYPDDFNGIIAGAPAMNLQVQNAIFNAWLVLANTGAEGKPVILSSRLPLIHNAVLAQCDAEDGQVDGLISDPQSCHFDPQVLSCKAGSKDTQNCLSEAEITALRKIYEGPKDPQSGQKLIVGGPMPGSELAWGASFIPATADAPNFSKTIALNTLQYLAYVKNPSKTLTLNDVQFNKVGLSELAKLHPLYDATNPDLKAFYEASGKLILWHGWADGHISPANTLAYHQALADTMGGATRDKFERLYLFPGMHHCSGGEGPSQMDLISPMMNWVEQGIAPDVIISYQAAQKATTRFGQPGGAPGKGAPQAVPPRSQGITLETLAQGAASRPVYPYPFYAVYSGKGDVNSAASYKRKRLKTVPTQYPWLGQDFFKPYQFIE</sequence>
<keyword evidence="3" id="KW-0479">Metal-binding</keyword>
<dbReference type="InterPro" id="IPR011118">
    <property type="entry name" value="Tannase/feruloyl_esterase"/>
</dbReference>
<comment type="similarity">
    <text evidence="1">Belongs to the tannase family.</text>
</comment>
<feature type="signal peptide" evidence="8">
    <location>
        <begin position="1"/>
        <end position="27"/>
    </location>
</feature>
<dbReference type="RefSeq" id="WP_084912567.1">
    <property type="nucleotide sequence ID" value="NZ_MRWE01000015.1"/>
</dbReference>
<accession>A0A1X0WFG0</accession>
<dbReference type="PANTHER" id="PTHR33938">
    <property type="entry name" value="FERULOYL ESTERASE B-RELATED"/>
    <property type="match status" value="1"/>
</dbReference>
<keyword evidence="6" id="KW-0106">Calcium</keyword>
<name>A0A1X0WFG0_9GAMM</name>
<evidence type="ECO:0000256" key="7">
    <source>
        <dbReference type="ARBA" id="ARBA00023157"/>
    </source>
</evidence>
<dbReference type="Pfam" id="PF07519">
    <property type="entry name" value="Tannase"/>
    <property type="match status" value="1"/>
</dbReference>
<evidence type="ECO:0000256" key="5">
    <source>
        <dbReference type="ARBA" id="ARBA00022801"/>
    </source>
</evidence>
<organism evidence="9 10">
    <name type="scientific">Rouxiella badensis</name>
    <dbReference type="NCBI Taxonomy" id="1646377"/>
    <lineage>
        <taxon>Bacteria</taxon>
        <taxon>Pseudomonadati</taxon>
        <taxon>Pseudomonadota</taxon>
        <taxon>Gammaproteobacteria</taxon>
        <taxon>Enterobacterales</taxon>
        <taxon>Yersiniaceae</taxon>
        <taxon>Rouxiella</taxon>
    </lineage>
</organism>
<evidence type="ECO:0000256" key="6">
    <source>
        <dbReference type="ARBA" id="ARBA00022837"/>
    </source>
</evidence>
<dbReference type="SMR" id="A0A1X0WFG0"/>
<dbReference type="SUPFAM" id="SSF53474">
    <property type="entry name" value="alpha/beta-Hydrolases"/>
    <property type="match status" value="1"/>
</dbReference>
<evidence type="ECO:0000313" key="10">
    <source>
        <dbReference type="Proteomes" id="UP000192536"/>
    </source>
</evidence>
<dbReference type="Proteomes" id="UP000192536">
    <property type="component" value="Unassembled WGS sequence"/>
</dbReference>
<dbReference type="PANTHER" id="PTHR33938:SF15">
    <property type="entry name" value="FERULOYL ESTERASE B-RELATED"/>
    <property type="match status" value="1"/>
</dbReference>
<reference evidence="9 10" key="1">
    <citation type="journal article" date="2017" name="Int. J. Syst. Evol. Microbiol.">
        <title>Rouxiella badensis sp. nov. and Rouxiella silvae sp. nov. isolated from peat bog soil in Germany and emendation of the genus description.</title>
        <authorList>
            <person name="Le Fleche-Mateos A."/>
            <person name="Kugler J.H."/>
            <person name="Hansen S.H."/>
            <person name="Syldatk C."/>
            <person name="Hausmann R."/>
            <person name="Lomprez F."/>
            <person name="Vandenbogaert M."/>
            <person name="Manuguerra J.C."/>
            <person name="Grimont P.A."/>
        </authorList>
    </citation>
    <scope>NUCLEOTIDE SEQUENCE [LARGE SCALE GENOMIC DNA]</scope>
    <source>
        <strain evidence="9 10">DSM 100043</strain>
    </source>
</reference>